<protein>
    <submittedName>
        <fullName evidence="1">Baseplate protein J</fullName>
    </submittedName>
</protein>
<comment type="caution">
    <text evidence="1">The sequence shown here is derived from an EMBL/GenBank/DDBJ whole genome shotgun (WGS) entry which is preliminary data.</text>
</comment>
<dbReference type="EMBL" id="JACJQL010000014">
    <property type="protein sequence ID" value="MBD2251976.1"/>
    <property type="molecule type" value="Genomic_DNA"/>
</dbReference>
<evidence type="ECO:0000313" key="2">
    <source>
        <dbReference type="Proteomes" id="UP000621307"/>
    </source>
</evidence>
<reference evidence="1 2" key="1">
    <citation type="journal article" date="2020" name="ISME J.">
        <title>Comparative genomics reveals insights into cyanobacterial evolution and habitat adaptation.</title>
        <authorList>
            <person name="Chen M.Y."/>
            <person name="Teng W.K."/>
            <person name="Zhao L."/>
            <person name="Hu C.X."/>
            <person name="Zhou Y.K."/>
            <person name="Han B.P."/>
            <person name="Song L.R."/>
            <person name="Shu W.S."/>
        </authorList>
    </citation>
    <scope>NUCLEOTIDE SEQUENCE [LARGE SCALE GENOMIC DNA]</scope>
    <source>
        <strain evidence="1 2">FACHB-3921</strain>
    </source>
</reference>
<name>A0ABR8BDP0_9NOSO</name>
<sequence length="322" mass="36727">MTLPLPNLDDRTYADLVEEARSLIPLEYRGWTDHNPTDTGIILIELLSWITETVLYQVNLVSDQNTATFLNLLNPEEKQNLNSEALQQKIKDTILSLHQRYRAVTREDFERLVLEDWQTAKENKDKVKIIHARCIPLKNLTSVNPANPEAGHVSIVVLPENLLAFAKNNSNSIDRNNTIQSELNNKLCEQIHDFLSQRKLLTTRHHVIESELIKIDIKAQVYLQEKASPQTVSNSAQKQLEVFLENAADGNGWPFGRSVYLSEIYGILDALTEVDYVDGVEINNNQNLTKVELKSYQLPLLGKLNLTINVKDGNDWKEFKDA</sequence>
<accession>A0ABR8BDP0</accession>
<evidence type="ECO:0000313" key="1">
    <source>
        <dbReference type="EMBL" id="MBD2251976.1"/>
    </source>
</evidence>
<keyword evidence="2" id="KW-1185">Reference proteome</keyword>
<organism evidence="1 2">
    <name type="scientific">Nostoc parmelioides FACHB-3921</name>
    <dbReference type="NCBI Taxonomy" id="2692909"/>
    <lineage>
        <taxon>Bacteria</taxon>
        <taxon>Bacillati</taxon>
        <taxon>Cyanobacteriota</taxon>
        <taxon>Cyanophyceae</taxon>
        <taxon>Nostocales</taxon>
        <taxon>Nostocaceae</taxon>
        <taxon>Nostoc</taxon>
    </lineage>
</organism>
<dbReference type="RefSeq" id="WP_190567605.1">
    <property type="nucleotide sequence ID" value="NZ_JACJQL010000014.1"/>
</dbReference>
<gene>
    <name evidence="1" type="ORF">H6G14_11785</name>
</gene>
<proteinExistence type="predicted"/>
<dbReference type="Proteomes" id="UP000621307">
    <property type="component" value="Unassembled WGS sequence"/>
</dbReference>